<evidence type="ECO:0000313" key="3">
    <source>
        <dbReference type="Proteomes" id="UP000247811"/>
    </source>
</evidence>
<dbReference type="Proteomes" id="UP000247811">
    <property type="component" value="Unassembled WGS sequence"/>
</dbReference>
<keyword evidence="1" id="KW-0812">Transmembrane</keyword>
<sequence length="105" mass="11372">MSEVFWLTSAALLTLTGMGWLALAMDVHWDQAMHQPAEAAARTRRLLRRLGALALPGGLLACLMADRPSMAVLVWLMLLGGSAVATALVLAWRPRLLARLWPLGA</sequence>
<dbReference type="RefSeq" id="WP_110399780.1">
    <property type="nucleotide sequence ID" value="NZ_QJJS01000003.1"/>
</dbReference>
<feature type="transmembrane region" description="Helical" evidence="1">
    <location>
        <begin position="72"/>
        <end position="92"/>
    </location>
</feature>
<name>A0A318H3T1_9BURK</name>
<dbReference type="Pfam" id="PF11804">
    <property type="entry name" value="DUF3325"/>
    <property type="match status" value="1"/>
</dbReference>
<evidence type="ECO:0000313" key="2">
    <source>
        <dbReference type="EMBL" id="PXW98227.1"/>
    </source>
</evidence>
<dbReference type="InterPro" id="IPR021762">
    <property type="entry name" value="DUF3325"/>
</dbReference>
<proteinExistence type="predicted"/>
<comment type="caution">
    <text evidence="2">The sequence shown here is derived from an EMBL/GenBank/DDBJ whole genome shotgun (WGS) entry which is preliminary data.</text>
</comment>
<evidence type="ECO:0000256" key="1">
    <source>
        <dbReference type="SAM" id="Phobius"/>
    </source>
</evidence>
<feature type="transmembrane region" description="Helical" evidence="1">
    <location>
        <begin position="48"/>
        <end position="65"/>
    </location>
</feature>
<keyword evidence="1" id="KW-0472">Membrane</keyword>
<dbReference type="AlphaFoldDB" id="A0A318H3T1"/>
<protein>
    <submittedName>
        <fullName evidence="2">Uncharacterized protein DUF3325</fullName>
    </submittedName>
</protein>
<organism evidence="2 3">
    <name type="scientific">Sphaerotilus hippei</name>
    <dbReference type="NCBI Taxonomy" id="744406"/>
    <lineage>
        <taxon>Bacteria</taxon>
        <taxon>Pseudomonadati</taxon>
        <taxon>Pseudomonadota</taxon>
        <taxon>Betaproteobacteria</taxon>
        <taxon>Burkholderiales</taxon>
        <taxon>Sphaerotilaceae</taxon>
        <taxon>Sphaerotilus</taxon>
    </lineage>
</organism>
<keyword evidence="1" id="KW-1133">Transmembrane helix</keyword>
<dbReference type="OrthoDB" id="5988692at2"/>
<accession>A0A318H3T1</accession>
<gene>
    <name evidence="2" type="ORF">C7444_103325</name>
</gene>
<keyword evidence="3" id="KW-1185">Reference proteome</keyword>
<reference evidence="2 3" key="1">
    <citation type="submission" date="2018-05" db="EMBL/GenBank/DDBJ databases">
        <title>Genomic Encyclopedia of Type Strains, Phase IV (KMG-IV): sequencing the most valuable type-strain genomes for metagenomic binning, comparative biology and taxonomic classification.</title>
        <authorList>
            <person name="Goeker M."/>
        </authorList>
    </citation>
    <scope>NUCLEOTIDE SEQUENCE [LARGE SCALE GENOMIC DNA]</scope>
    <source>
        <strain evidence="2 3">DSM 566</strain>
    </source>
</reference>
<dbReference type="EMBL" id="QJJS01000003">
    <property type="protein sequence ID" value="PXW98227.1"/>
    <property type="molecule type" value="Genomic_DNA"/>
</dbReference>